<name>A0ABW1NDH8_9ACTN</name>
<sequence>MSRRAAAVVDGQDALFGVPGDEPDPTPPVLPEPRTVQRAPRPRTHPSRPRRSKESQAEDCEPACLICKHPEGRGLCQPRCAVVCSHTANPDVVEVCIIARRVTARLVIGTPGSRPGRRLAVVTCPWCERVHWHAAEFGIRYRSGRCGWPYLVHLPRPADDPTVAAAAEHTEDHQHAAARGAAAARAALIPKDTP</sequence>
<feature type="compositionally biased region" description="Basic residues" evidence="1">
    <location>
        <begin position="40"/>
        <end position="51"/>
    </location>
</feature>
<evidence type="ECO:0000313" key="2">
    <source>
        <dbReference type="EMBL" id="MFC6081023.1"/>
    </source>
</evidence>
<accession>A0ABW1NDH8</accession>
<evidence type="ECO:0000256" key="1">
    <source>
        <dbReference type="SAM" id="MobiDB-lite"/>
    </source>
</evidence>
<comment type="caution">
    <text evidence="2">The sequence shown here is derived from an EMBL/GenBank/DDBJ whole genome shotgun (WGS) entry which is preliminary data.</text>
</comment>
<proteinExistence type="predicted"/>
<keyword evidence="3" id="KW-1185">Reference proteome</keyword>
<evidence type="ECO:0000313" key="3">
    <source>
        <dbReference type="Proteomes" id="UP001596137"/>
    </source>
</evidence>
<dbReference type="EMBL" id="JBHSRF010000007">
    <property type="protein sequence ID" value="MFC6081023.1"/>
    <property type="molecule type" value="Genomic_DNA"/>
</dbReference>
<reference evidence="3" key="1">
    <citation type="journal article" date="2019" name="Int. J. Syst. Evol. Microbiol.">
        <title>The Global Catalogue of Microorganisms (GCM) 10K type strain sequencing project: providing services to taxonomists for standard genome sequencing and annotation.</title>
        <authorList>
            <consortium name="The Broad Institute Genomics Platform"/>
            <consortium name="The Broad Institute Genome Sequencing Center for Infectious Disease"/>
            <person name="Wu L."/>
            <person name="Ma J."/>
        </authorList>
    </citation>
    <scope>NUCLEOTIDE SEQUENCE [LARGE SCALE GENOMIC DNA]</scope>
    <source>
        <strain evidence="3">JCM 30346</strain>
    </source>
</reference>
<evidence type="ECO:0008006" key="4">
    <source>
        <dbReference type="Google" id="ProtNLM"/>
    </source>
</evidence>
<feature type="region of interest" description="Disordered" evidence="1">
    <location>
        <begin position="1"/>
        <end position="54"/>
    </location>
</feature>
<protein>
    <recommendedName>
        <fullName evidence="4">RNHCP domain-containing protein</fullName>
    </recommendedName>
</protein>
<dbReference type="RefSeq" id="WP_380748423.1">
    <property type="nucleotide sequence ID" value="NZ_JBHSRF010000007.1"/>
</dbReference>
<dbReference type="Proteomes" id="UP001596137">
    <property type="component" value="Unassembled WGS sequence"/>
</dbReference>
<organism evidence="2 3">
    <name type="scientific">Sphaerisporangium aureirubrum</name>
    <dbReference type="NCBI Taxonomy" id="1544736"/>
    <lineage>
        <taxon>Bacteria</taxon>
        <taxon>Bacillati</taxon>
        <taxon>Actinomycetota</taxon>
        <taxon>Actinomycetes</taxon>
        <taxon>Streptosporangiales</taxon>
        <taxon>Streptosporangiaceae</taxon>
        <taxon>Sphaerisporangium</taxon>
    </lineage>
</organism>
<gene>
    <name evidence="2" type="ORF">ACFP1K_07610</name>
</gene>